<organism evidence="2 3">
    <name type="scientific">Helicobacter hepaticus (strain ATCC 51449 / 3B1)</name>
    <dbReference type="NCBI Taxonomy" id="235279"/>
    <lineage>
        <taxon>Bacteria</taxon>
        <taxon>Pseudomonadati</taxon>
        <taxon>Campylobacterota</taxon>
        <taxon>Epsilonproteobacteria</taxon>
        <taxon>Campylobacterales</taxon>
        <taxon>Helicobacteraceae</taxon>
        <taxon>Helicobacter</taxon>
    </lineage>
</organism>
<keyword evidence="1" id="KW-1133">Transmembrane helix</keyword>
<evidence type="ECO:0000313" key="2">
    <source>
        <dbReference type="EMBL" id="AAP77725.1"/>
    </source>
</evidence>
<accession>Q7VH39</accession>
<dbReference type="AlphaFoldDB" id="Q7VH39"/>
<feature type="transmembrane region" description="Helical" evidence="1">
    <location>
        <begin position="21"/>
        <end position="45"/>
    </location>
</feature>
<dbReference type="eggNOG" id="ENOG502Z9FB">
    <property type="taxonomic scope" value="Bacteria"/>
</dbReference>
<dbReference type="EMBL" id="AE017125">
    <property type="protein sequence ID" value="AAP77725.1"/>
    <property type="molecule type" value="Genomic_DNA"/>
</dbReference>
<protein>
    <submittedName>
        <fullName evidence="2">Uncharacterized protein</fullName>
    </submittedName>
</protein>
<dbReference type="RefSeq" id="WP_011115968.1">
    <property type="nucleotide sequence ID" value="NC_004917.1"/>
</dbReference>
<keyword evidence="3" id="KW-1185">Reference proteome</keyword>
<sequence length="384" mass="45537">MKKLKNFAQQTMNERKWIVSILSCVTCFLGIIACLNLAIDPYFLYGTPSHKYNYFFNSINERVEKVNRIYYNKRESYDSVLLGSSRATYVNQYDFEGKKCFNFAAGGMVPFEYEYYLDLMKQKGHSLHTIYLQIDFFGSNTLDKQTAKDRVNIAFEPLNNPFNRIQNIFTANKQLKDILVINFNRKRKGDTYYAKNDKYYSRNNIKYQERIEEKHRIPTLKYGLKALNLGFVGDKYNFDEEVLRNILINVKSHNPNSQFVVYTSPIPVILLAAEINFAKRWEEYKQWIRIHIEVFGGIYQFMGFNEITQNYKQHHFDHSHFYPYVGKMIAKTLTSKDFTPIKDFGIYLDSQNVENYFTELESKLKNYDMNEIIEIMNDESIKTN</sequence>
<dbReference type="STRING" id="235279.HH_1128"/>
<dbReference type="HOGENOM" id="CLU_800899_0_0_7"/>
<dbReference type="KEGG" id="hhe:HH_1128"/>
<keyword evidence="1" id="KW-0472">Membrane</keyword>
<keyword evidence="1" id="KW-0812">Transmembrane</keyword>
<proteinExistence type="predicted"/>
<reference evidence="2 3" key="1">
    <citation type="journal article" date="2003" name="Proc. Natl. Acad. Sci. U.S.A.">
        <title>The complete genome sequence of the carcinogenic bacterium Helicobacter hepaticus.</title>
        <authorList>
            <person name="Suerbaum S."/>
            <person name="Josenhans C."/>
            <person name="Sterzenbach T."/>
            <person name="Drescher B."/>
            <person name="Brandt P."/>
            <person name="Bell M."/>
            <person name="Droege M."/>
            <person name="Fartmann B."/>
            <person name="Fischer H.-P."/>
            <person name="Ge Z."/>
            <person name="Hoerster A."/>
            <person name="Holland R."/>
            <person name="Klein K."/>
            <person name="Koenig J."/>
            <person name="Macko L."/>
            <person name="Mendz G.L."/>
            <person name="Nyakatura G."/>
            <person name="Schauer D.B."/>
            <person name="Shen Z."/>
            <person name="Weber J."/>
            <person name="Frosch M."/>
            <person name="Fox J.G."/>
        </authorList>
    </citation>
    <scope>NUCLEOTIDE SEQUENCE [LARGE SCALE GENOMIC DNA]</scope>
    <source>
        <strain evidence="3">ATCC 51449 / 3B1</strain>
    </source>
</reference>
<dbReference type="PROSITE" id="PS51257">
    <property type="entry name" value="PROKAR_LIPOPROTEIN"/>
    <property type="match status" value="1"/>
</dbReference>
<name>Q7VH39_HELHP</name>
<evidence type="ECO:0000313" key="3">
    <source>
        <dbReference type="Proteomes" id="UP000002495"/>
    </source>
</evidence>
<dbReference type="OrthoDB" id="5349052at2"/>
<evidence type="ECO:0000256" key="1">
    <source>
        <dbReference type="SAM" id="Phobius"/>
    </source>
</evidence>
<dbReference type="Proteomes" id="UP000002495">
    <property type="component" value="Chromosome"/>
</dbReference>
<gene>
    <name evidence="2" type="ordered locus">HH_1128</name>
</gene>